<dbReference type="AlphaFoldDB" id="A0A0R3LXH4"/>
<comment type="caution">
    <text evidence="1">The sequence shown here is derived from an EMBL/GenBank/DDBJ whole genome shotgun (WGS) entry which is preliminary data.</text>
</comment>
<evidence type="ECO:0000313" key="2">
    <source>
        <dbReference type="Proteomes" id="UP000051913"/>
    </source>
</evidence>
<keyword evidence="2" id="KW-1185">Reference proteome</keyword>
<accession>A0A0R3LXH4</accession>
<proteinExistence type="predicted"/>
<dbReference type="Proteomes" id="UP000051913">
    <property type="component" value="Unassembled WGS sequence"/>
</dbReference>
<organism evidence="1 2">
    <name type="scientific">Bradyrhizobium valentinum</name>
    <dbReference type="NCBI Taxonomy" id="1518501"/>
    <lineage>
        <taxon>Bacteria</taxon>
        <taxon>Pseudomonadati</taxon>
        <taxon>Pseudomonadota</taxon>
        <taxon>Alphaproteobacteria</taxon>
        <taxon>Hyphomicrobiales</taxon>
        <taxon>Nitrobacteraceae</taxon>
        <taxon>Bradyrhizobium</taxon>
    </lineage>
</organism>
<protein>
    <submittedName>
        <fullName evidence="1">Uncharacterized protein</fullName>
    </submittedName>
</protein>
<gene>
    <name evidence="1" type="ORF">CP49_17575</name>
</gene>
<name>A0A0R3LXH4_9BRAD</name>
<dbReference type="EMBL" id="LLXX01000026">
    <property type="protein sequence ID" value="KRR12650.1"/>
    <property type="molecule type" value="Genomic_DNA"/>
</dbReference>
<evidence type="ECO:0000313" key="1">
    <source>
        <dbReference type="EMBL" id="KRR12650.1"/>
    </source>
</evidence>
<dbReference type="RefSeq" id="WP_057849011.1">
    <property type="nucleotide sequence ID" value="NZ_LLXX01000026.1"/>
</dbReference>
<sequence length="65" mass="6842">MTRPDPKQVKVMTDVAGVPQDSEVSARIANSIGPAFDGFAPISGTLPMDLEPASFLLVQNAKVSK</sequence>
<dbReference type="STRING" id="1518501.CQ10_02425"/>
<reference evidence="1 2" key="1">
    <citation type="submission" date="2014-03" db="EMBL/GenBank/DDBJ databases">
        <title>Bradyrhizobium valentinum sp. nov., isolated from effective nodules of Lupinus mariae-josephae, a lupine endemic of basic-lime soils in Eastern Spain.</title>
        <authorList>
            <person name="Duran D."/>
            <person name="Rey L."/>
            <person name="Navarro A."/>
            <person name="Busquets A."/>
            <person name="Imperial J."/>
            <person name="Ruiz-Argueso T."/>
        </authorList>
    </citation>
    <scope>NUCLEOTIDE SEQUENCE [LARGE SCALE GENOMIC DNA]</scope>
    <source>
        <strain evidence="1 2">LmjM3</strain>
    </source>
</reference>